<name>A0ACC3DTU1_9PEZI</name>
<protein>
    <submittedName>
        <fullName evidence="1">Uncharacterized protein</fullName>
    </submittedName>
</protein>
<keyword evidence="2" id="KW-1185">Reference proteome</keyword>
<dbReference type="EMBL" id="JAWDJW010000742">
    <property type="protein sequence ID" value="KAK3080102.1"/>
    <property type="molecule type" value="Genomic_DNA"/>
</dbReference>
<organism evidence="1 2">
    <name type="scientific">Coniosporium uncinatum</name>
    <dbReference type="NCBI Taxonomy" id="93489"/>
    <lineage>
        <taxon>Eukaryota</taxon>
        <taxon>Fungi</taxon>
        <taxon>Dikarya</taxon>
        <taxon>Ascomycota</taxon>
        <taxon>Pezizomycotina</taxon>
        <taxon>Dothideomycetes</taxon>
        <taxon>Dothideomycetes incertae sedis</taxon>
        <taxon>Coniosporium</taxon>
    </lineage>
</organism>
<sequence>MSTSFVGLQKQGPLSGWPFDNTAIKRRYVGADGAQTFADDVLAGTLPVNLLTHLHLVIDAGKWTTFTDDMFAAALSRFHEAHNLKELRISIVGHTVFTRYDTTLLTPALAADLKEDAKWRAWSSPHDERANHNNLSYRNPELKNFVEKGQRLGTKRVKTKDEPKAIVAALLGLRSIRNYFRIDGKMEPDLREELFRALYHGDDAADPITAAPEQDATPSSPSSSDSDKRKRDADEDAIGPSTKRLRTPDLSSLRDITPPPPQRRVYPHWAGRKEAMVRIRKHDQGDNLASNSSRGYERVELGWAKSTLDELYYRAVTPETEKEGAEEGAEEQEEAAGQQLASSSNQYPADGETAAGANGAEMEAEKDEEDQAEMAWFEEEQSANGEEEAVAPPDDVVALTEPSTQERKRSVYGRWEYGEKKTSEEEFRDAAEQGAAGASSVDGRRKKRRIS</sequence>
<evidence type="ECO:0000313" key="2">
    <source>
        <dbReference type="Proteomes" id="UP001186974"/>
    </source>
</evidence>
<evidence type="ECO:0000313" key="1">
    <source>
        <dbReference type="EMBL" id="KAK3080102.1"/>
    </source>
</evidence>
<reference evidence="1" key="1">
    <citation type="submission" date="2024-09" db="EMBL/GenBank/DDBJ databases">
        <title>Black Yeasts Isolated from many extreme environments.</title>
        <authorList>
            <person name="Coleine C."/>
            <person name="Stajich J.E."/>
            <person name="Selbmann L."/>
        </authorList>
    </citation>
    <scope>NUCLEOTIDE SEQUENCE</scope>
    <source>
        <strain evidence="1">CCFEE 5737</strain>
    </source>
</reference>
<comment type="caution">
    <text evidence="1">The sequence shown here is derived from an EMBL/GenBank/DDBJ whole genome shotgun (WGS) entry which is preliminary data.</text>
</comment>
<gene>
    <name evidence="1" type="ORF">LTS18_003121</name>
</gene>
<dbReference type="Proteomes" id="UP001186974">
    <property type="component" value="Unassembled WGS sequence"/>
</dbReference>
<proteinExistence type="predicted"/>
<accession>A0ACC3DTU1</accession>